<dbReference type="InterPro" id="IPR013320">
    <property type="entry name" value="ConA-like_dom_sf"/>
</dbReference>
<feature type="non-terminal residue" evidence="1">
    <location>
        <position position="281"/>
    </location>
</feature>
<dbReference type="Gene3D" id="2.60.120.200">
    <property type="match status" value="1"/>
</dbReference>
<evidence type="ECO:0000313" key="1">
    <source>
        <dbReference type="EMBL" id="GAH01427.1"/>
    </source>
</evidence>
<evidence type="ECO:0008006" key="2">
    <source>
        <dbReference type="Google" id="ProtNLM"/>
    </source>
</evidence>
<gene>
    <name evidence="1" type="ORF">S01H4_45729</name>
</gene>
<dbReference type="EMBL" id="BART01025481">
    <property type="protein sequence ID" value="GAH01427.1"/>
    <property type="molecule type" value="Genomic_DNA"/>
</dbReference>
<reference evidence="1" key="1">
    <citation type="journal article" date="2014" name="Front. Microbiol.">
        <title>High frequency of phylogenetically diverse reductive dehalogenase-homologous genes in deep subseafloor sedimentary metagenomes.</title>
        <authorList>
            <person name="Kawai M."/>
            <person name="Futagami T."/>
            <person name="Toyoda A."/>
            <person name="Takaki Y."/>
            <person name="Nishi S."/>
            <person name="Hori S."/>
            <person name="Arai W."/>
            <person name="Tsubouchi T."/>
            <person name="Morono Y."/>
            <person name="Uchiyama I."/>
            <person name="Ito T."/>
            <person name="Fujiyama A."/>
            <person name="Inagaki F."/>
            <person name="Takami H."/>
        </authorList>
    </citation>
    <scope>NUCLEOTIDE SEQUENCE</scope>
    <source>
        <strain evidence="1">Expedition CK06-06</strain>
    </source>
</reference>
<sequence>DNDYTGITGPGGVGADNSNLLWLRADLIDGLSDGDNVSTWVDTSGNNNDAVQSFSANQPTYQTNEINGKPSVRFDDGNDYFRSLFEISSQNMTVYTVFNIAAATDGPLWQTNMVNESGFFPRYTDNIQYLNYGAGWLQKASEFNVGTWYIGTALYGTGSTKLYQDGDSIHYFAGNTVTIDSFQIGARLSGNNYYGGDIAEIIFYNYDLNDAERIIVDNYLAAKYDHTITNDKYAYEATHSYDVAGIGREDASNVHTTAMSAKMLKISNASDLSDGDYLLIG</sequence>
<organism evidence="1">
    <name type="scientific">marine sediment metagenome</name>
    <dbReference type="NCBI Taxonomy" id="412755"/>
    <lineage>
        <taxon>unclassified sequences</taxon>
        <taxon>metagenomes</taxon>
        <taxon>ecological metagenomes</taxon>
    </lineage>
</organism>
<dbReference type="Pfam" id="PF13385">
    <property type="entry name" value="Laminin_G_3"/>
    <property type="match status" value="1"/>
</dbReference>
<accession>X1C299</accession>
<feature type="non-terminal residue" evidence="1">
    <location>
        <position position="1"/>
    </location>
</feature>
<dbReference type="SUPFAM" id="SSF49899">
    <property type="entry name" value="Concanavalin A-like lectins/glucanases"/>
    <property type="match status" value="1"/>
</dbReference>
<name>X1C299_9ZZZZ</name>
<protein>
    <recommendedName>
        <fullName evidence="2">LamG-like jellyroll fold domain-containing protein</fullName>
    </recommendedName>
</protein>
<dbReference type="AlphaFoldDB" id="X1C299"/>
<comment type="caution">
    <text evidence="1">The sequence shown here is derived from an EMBL/GenBank/DDBJ whole genome shotgun (WGS) entry which is preliminary data.</text>
</comment>
<proteinExistence type="predicted"/>